<evidence type="ECO:0000256" key="3">
    <source>
        <dbReference type="ARBA" id="ARBA00023002"/>
    </source>
</evidence>
<dbReference type="PANTHER" id="PTHR48075">
    <property type="entry name" value="3-HYDROXYACYL-COA DEHYDROGENASE FAMILY PROTEIN"/>
    <property type="match status" value="1"/>
</dbReference>
<sequence length="301" mass="32429">MATVGVIGAGVMGKDVALACAAQGYEVILCDSEALVLEAAPGRLRRLIRKYRMMSPVLSEWNAEEILGRITYSPDLDRMAGADWIVENIVEDREAKQELYLRLRDVCGAETRIAVNTSCLPITRIASLMPYPQQVIGMHFMNPVPLIDGVEVIRGHHTSDGTVQAAESFAASLGKQAIVVNDMPGFVSNRLSHLFMNEAAFLVQDGVADAAKVDAVFTLGYGHRMGPLATADLIGLDTVVNSLAVLYEEFQDTKFRCCPLLKKMVDAGLLGRKSGQGFYSYGTHADPIPAGRAGLAEAGAQ</sequence>
<comment type="similarity">
    <text evidence="2">Belongs to the 3-hydroxyacyl-CoA dehydrogenase family.</text>
</comment>
<evidence type="ECO:0000256" key="2">
    <source>
        <dbReference type="ARBA" id="ARBA00009463"/>
    </source>
</evidence>
<feature type="binding site" evidence="5">
    <location>
        <begin position="8"/>
        <end position="13"/>
    </location>
    <ligand>
        <name>NAD(+)</name>
        <dbReference type="ChEBI" id="CHEBI:57540"/>
    </ligand>
</feature>
<evidence type="ECO:0000256" key="1">
    <source>
        <dbReference type="ARBA" id="ARBA00005086"/>
    </source>
</evidence>
<dbReference type="SUPFAM" id="SSF51735">
    <property type="entry name" value="NAD(P)-binding Rossmann-fold domains"/>
    <property type="match status" value="1"/>
</dbReference>
<comment type="pathway">
    <text evidence="1">Lipid metabolism; butanoate metabolism.</text>
</comment>
<dbReference type="EMBL" id="QWFA01000020">
    <property type="protein sequence ID" value="ROV69477.1"/>
    <property type="molecule type" value="Genomic_DNA"/>
</dbReference>
<feature type="binding site" evidence="5">
    <location>
        <position position="273"/>
    </location>
    <ligand>
        <name>NAD(+)</name>
        <dbReference type="ChEBI" id="CHEBI:57540"/>
    </ligand>
</feature>
<dbReference type="InterPro" id="IPR006108">
    <property type="entry name" value="3HC_DH_C"/>
</dbReference>
<feature type="binding site" evidence="5">
    <location>
        <position position="142"/>
    </location>
    <ligand>
        <name>NAD(+)</name>
        <dbReference type="ChEBI" id="CHEBI:57540"/>
    </ligand>
</feature>
<feature type="binding site" evidence="5">
    <location>
        <position position="91"/>
    </location>
    <ligand>
        <name>NAD(+)</name>
        <dbReference type="ChEBI" id="CHEBI:57540"/>
    </ligand>
</feature>
<feature type="domain" description="3-hydroxyacyl-CoA dehydrogenase C-terminal" evidence="6">
    <location>
        <begin position="185"/>
        <end position="281"/>
    </location>
</feature>
<feature type="binding site" evidence="5">
    <location>
        <position position="31"/>
    </location>
    <ligand>
        <name>NAD(+)</name>
        <dbReference type="ChEBI" id="CHEBI:57540"/>
    </ligand>
</feature>
<dbReference type="Pfam" id="PF00725">
    <property type="entry name" value="3HCDH"/>
    <property type="match status" value="1"/>
</dbReference>
<dbReference type="RefSeq" id="WP_118900541.1">
    <property type="nucleotide sequence ID" value="NZ_QWFA01000020.1"/>
</dbReference>
<dbReference type="GO" id="GO:0006631">
    <property type="term" value="P:fatty acid metabolic process"/>
    <property type="evidence" value="ECO:0007669"/>
    <property type="project" value="InterPro"/>
</dbReference>
<feature type="binding site" evidence="5">
    <location>
        <position position="96"/>
    </location>
    <ligand>
        <name>NAD(+)</name>
        <dbReference type="ChEBI" id="CHEBI:57540"/>
    </ligand>
</feature>
<accession>A0A423V4N0</accession>
<dbReference type="InterPro" id="IPR013328">
    <property type="entry name" value="6PGD_dom2"/>
</dbReference>
<evidence type="ECO:0000256" key="5">
    <source>
        <dbReference type="PIRSR" id="PIRSR000105-2"/>
    </source>
</evidence>
<dbReference type="GO" id="GO:0016616">
    <property type="term" value="F:oxidoreductase activity, acting on the CH-OH group of donors, NAD or NADP as acceptor"/>
    <property type="evidence" value="ECO:0007669"/>
    <property type="project" value="InterPro"/>
</dbReference>
<comment type="caution">
    <text evidence="8">The sequence shown here is derived from an EMBL/GenBank/DDBJ whole genome shotgun (WGS) entry which is preliminary data.</text>
</comment>
<proteinExistence type="inferred from homology"/>
<evidence type="ECO:0000313" key="9">
    <source>
        <dbReference type="Proteomes" id="UP000285596"/>
    </source>
</evidence>
<dbReference type="PANTHER" id="PTHR48075:SF5">
    <property type="entry name" value="3-HYDROXYBUTYRYL-COA DEHYDROGENASE"/>
    <property type="match status" value="1"/>
</dbReference>
<dbReference type="Gene3D" id="3.40.50.720">
    <property type="entry name" value="NAD(P)-binding Rossmann-like Domain"/>
    <property type="match status" value="1"/>
</dbReference>
<dbReference type="Proteomes" id="UP000285596">
    <property type="component" value="Unassembled WGS sequence"/>
</dbReference>
<gene>
    <name evidence="8" type="ORF">D3105_05610</name>
</gene>
<evidence type="ECO:0000259" key="6">
    <source>
        <dbReference type="Pfam" id="PF00725"/>
    </source>
</evidence>
<dbReference type="Gene3D" id="1.10.1040.10">
    <property type="entry name" value="N-(1-d-carboxylethyl)-l-norvaline Dehydrogenase, domain 2"/>
    <property type="match status" value="1"/>
</dbReference>
<dbReference type="AlphaFoldDB" id="A0A423V4N0"/>
<keyword evidence="3" id="KW-0560">Oxidoreductase</keyword>
<keyword evidence="5" id="KW-0520">NAD</keyword>
<dbReference type="Pfam" id="PF02737">
    <property type="entry name" value="3HCDH_N"/>
    <property type="match status" value="1"/>
</dbReference>
<organism evidence="8 9">
    <name type="scientific">Streptomyces globisporus</name>
    <dbReference type="NCBI Taxonomy" id="1908"/>
    <lineage>
        <taxon>Bacteria</taxon>
        <taxon>Bacillati</taxon>
        <taxon>Actinomycetota</taxon>
        <taxon>Actinomycetes</taxon>
        <taxon>Kitasatosporales</taxon>
        <taxon>Streptomycetaceae</taxon>
        <taxon>Streptomyces</taxon>
    </lineage>
</organism>
<reference evidence="8 9" key="1">
    <citation type="submission" date="2018-08" db="EMBL/GenBank/DDBJ databases">
        <title>Streptomyces globisporus 1912-4Crt, whole genome shotgun sequence.</title>
        <authorList>
            <person name="Matselyukh B."/>
        </authorList>
    </citation>
    <scope>NUCLEOTIDE SEQUENCE [LARGE SCALE GENOMIC DNA]</scope>
    <source>
        <strain evidence="8 9">1912-4Crt</strain>
    </source>
</reference>
<evidence type="ECO:0000256" key="4">
    <source>
        <dbReference type="PIRSR" id="PIRSR000105-1"/>
    </source>
</evidence>
<evidence type="ECO:0000313" key="8">
    <source>
        <dbReference type="EMBL" id="ROV69477.1"/>
    </source>
</evidence>
<feature type="binding site" evidence="5">
    <location>
        <position position="118"/>
    </location>
    <ligand>
        <name>NAD(+)</name>
        <dbReference type="ChEBI" id="CHEBI:57540"/>
    </ligand>
</feature>
<dbReference type="GO" id="GO:0070403">
    <property type="term" value="F:NAD+ binding"/>
    <property type="evidence" value="ECO:0007669"/>
    <property type="project" value="InterPro"/>
</dbReference>
<feature type="site" description="Important for catalytic activity" evidence="4">
    <location>
        <position position="139"/>
    </location>
</feature>
<evidence type="ECO:0000259" key="7">
    <source>
        <dbReference type="Pfam" id="PF02737"/>
    </source>
</evidence>
<dbReference type="InterPro" id="IPR006176">
    <property type="entry name" value="3-OHacyl-CoA_DH_NAD-bd"/>
</dbReference>
<name>A0A423V4N0_STRGL</name>
<dbReference type="InterPro" id="IPR022694">
    <property type="entry name" value="3-OHacyl-CoA_DH"/>
</dbReference>
<dbReference type="SUPFAM" id="SSF48179">
    <property type="entry name" value="6-phosphogluconate dehydrogenase C-terminal domain-like"/>
    <property type="match status" value="1"/>
</dbReference>
<dbReference type="InterPro" id="IPR036291">
    <property type="entry name" value="NAD(P)-bd_dom_sf"/>
</dbReference>
<feature type="domain" description="3-hydroxyacyl-CoA dehydrogenase NAD binding" evidence="7">
    <location>
        <begin position="3"/>
        <end position="182"/>
    </location>
</feature>
<protein>
    <submittedName>
        <fullName evidence="8">3-hydroxyacyl-CoA dehydrogenase family protein</fullName>
    </submittedName>
</protein>
<dbReference type="InterPro" id="IPR008927">
    <property type="entry name" value="6-PGluconate_DH-like_C_sf"/>
</dbReference>
<dbReference type="PIRSF" id="PIRSF000105">
    <property type="entry name" value="HCDH"/>
    <property type="match status" value="1"/>
</dbReference>